<dbReference type="PROSITE" id="PS50932">
    <property type="entry name" value="HTH_LACI_2"/>
    <property type="match status" value="1"/>
</dbReference>
<dbReference type="SUPFAM" id="SSF47413">
    <property type="entry name" value="lambda repressor-like DNA-binding domains"/>
    <property type="match status" value="1"/>
</dbReference>
<evidence type="ECO:0000256" key="1">
    <source>
        <dbReference type="ARBA" id="ARBA00023015"/>
    </source>
</evidence>
<dbReference type="GO" id="GO:0000976">
    <property type="term" value="F:transcription cis-regulatory region binding"/>
    <property type="evidence" value="ECO:0007669"/>
    <property type="project" value="TreeGrafter"/>
</dbReference>
<reference evidence="6 8" key="2">
    <citation type="submission" date="2019-05" db="EMBL/GenBank/DDBJ databases">
        <title>Genome sequence of Moorella thermoacetica ATCC 33924.</title>
        <authorList>
            <person name="Poehlein A."/>
            <person name="Bengelsdorf F.R."/>
            <person name="Duerre P."/>
            <person name="Daniel R."/>
        </authorList>
    </citation>
    <scope>NUCLEOTIDE SEQUENCE [LARGE SCALE GENOMIC DNA]</scope>
    <source>
        <strain evidence="6 8">ATCC 33924</strain>
    </source>
</reference>
<name>A0AAC9HFQ3_NEOTH</name>
<dbReference type="PANTHER" id="PTHR30146">
    <property type="entry name" value="LACI-RELATED TRANSCRIPTIONAL REPRESSOR"/>
    <property type="match status" value="1"/>
</dbReference>
<dbReference type="EMBL" id="VCDX01000010">
    <property type="protein sequence ID" value="TYL10558.1"/>
    <property type="molecule type" value="Genomic_DNA"/>
</dbReference>
<dbReference type="RefSeq" id="WP_081328454.1">
    <property type="nucleotide sequence ID" value="NZ_CP017019.1"/>
</dbReference>
<protein>
    <submittedName>
        <fullName evidence="5">HTH-type transcriptional regulator DegA</fullName>
    </submittedName>
</protein>
<dbReference type="Proteomes" id="UP000322283">
    <property type="component" value="Unassembled WGS sequence"/>
</dbReference>
<dbReference type="SUPFAM" id="SSF53822">
    <property type="entry name" value="Periplasmic binding protein-like I"/>
    <property type="match status" value="1"/>
</dbReference>
<dbReference type="Pfam" id="PF00356">
    <property type="entry name" value="LacI"/>
    <property type="match status" value="1"/>
</dbReference>
<dbReference type="CDD" id="cd06267">
    <property type="entry name" value="PBP1_LacI_sugar_binding-like"/>
    <property type="match status" value="1"/>
</dbReference>
<dbReference type="Pfam" id="PF00532">
    <property type="entry name" value="Peripla_BP_1"/>
    <property type="match status" value="1"/>
</dbReference>
<proteinExistence type="predicted"/>
<evidence type="ECO:0000256" key="2">
    <source>
        <dbReference type="ARBA" id="ARBA00023125"/>
    </source>
</evidence>
<evidence type="ECO:0000259" key="4">
    <source>
        <dbReference type="PROSITE" id="PS50932"/>
    </source>
</evidence>
<evidence type="ECO:0000313" key="8">
    <source>
        <dbReference type="Proteomes" id="UP000322283"/>
    </source>
</evidence>
<accession>A0AAC9HFQ3</accession>
<keyword evidence="2" id="KW-0238">DNA-binding</keyword>
<dbReference type="Gene3D" id="3.40.50.2300">
    <property type="match status" value="2"/>
</dbReference>
<feature type="domain" description="HTH lacI-type" evidence="4">
    <location>
        <begin position="26"/>
        <end position="80"/>
    </location>
</feature>
<dbReference type="AlphaFoldDB" id="A0AAC9HFQ3"/>
<keyword evidence="3" id="KW-0804">Transcription</keyword>
<dbReference type="InterPro" id="IPR000843">
    <property type="entry name" value="HTH_LacI"/>
</dbReference>
<dbReference type="InterPro" id="IPR001761">
    <property type="entry name" value="Peripla_BP/Lac1_sug-bd_dom"/>
</dbReference>
<dbReference type="Proteomes" id="UP000094598">
    <property type="component" value="Chromosome"/>
</dbReference>
<dbReference type="InterPro" id="IPR010982">
    <property type="entry name" value="Lambda_DNA-bd_dom_sf"/>
</dbReference>
<evidence type="ECO:0000313" key="6">
    <source>
        <dbReference type="EMBL" id="TYL10558.1"/>
    </source>
</evidence>
<evidence type="ECO:0000313" key="7">
    <source>
        <dbReference type="Proteomes" id="UP000094598"/>
    </source>
</evidence>
<dbReference type="EMBL" id="CP017019">
    <property type="protein sequence ID" value="AOQ22913.1"/>
    <property type="molecule type" value="Genomic_DNA"/>
</dbReference>
<dbReference type="Gene3D" id="1.10.260.40">
    <property type="entry name" value="lambda repressor-like DNA-binding domains"/>
    <property type="match status" value="1"/>
</dbReference>
<reference evidence="5 7" key="1">
    <citation type="submission" date="2016-08" db="EMBL/GenBank/DDBJ databases">
        <title>Moorella thermoacetica DSM 103132.</title>
        <authorList>
            <person name="Jendresen C.B."/>
            <person name="Redl S.M."/>
            <person name="Jensen T.O."/>
            <person name="Nielsen A.T."/>
        </authorList>
    </citation>
    <scope>NUCLEOTIDE SEQUENCE [LARGE SCALE GENOMIC DNA]</scope>
    <source>
        <strain evidence="5 7">DSM 103132</strain>
    </source>
</reference>
<keyword evidence="1" id="KW-0805">Transcription regulation</keyword>
<organism evidence="5 7">
    <name type="scientific">Neomoorella thermoacetica</name>
    <name type="common">Clostridium thermoaceticum</name>
    <dbReference type="NCBI Taxonomy" id="1525"/>
    <lineage>
        <taxon>Bacteria</taxon>
        <taxon>Bacillati</taxon>
        <taxon>Bacillota</taxon>
        <taxon>Clostridia</taxon>
        <taxon>Neomoorellales</taxon>
        <taxon>Neomoorellaceae</taxon>
        <taxon>Neomoorella</taxon>
    </lineage>
</organism>
<sequence>MLNRERSRKGEAGSGNLVGNRMKARLTIKQIAKLANVSDSTVSRVLNNQPDVNEDTRQRVLAIVKELNYRPDPIARSLVTGQSQTLAFLTEDIRNPFFAEVARGLEDAASKYGYQVIYCSTDSESGKEKMYIEMLLAYRIAGIVFTSFSGNKEVIQEIIKCKIPYVFVNRFYNEIPGDCVLIDNYQGGYMATRHLIKLGHRRIVHLGRSGVSCTSLDRKRGYEQALREAGIEYNENLVKEIKGGLKYNSGYEITKAILQEEEFTAIFAVNDLIALGAWMACLEEGRRVPEDIAIVGFDNIDFTSFPTIGLTTIDQPKYEMGRQCMEILIDRLRGDVYGEKYNKKIVYTPELVIRKSCGYYLKGYSL</sequence>
<dbReference type="InterPro" id="IPR028082">
    <property type="entry name" value="Peripla_BP_I"/>
</dbReference>
<evidence type="ECO:0000256" key="3">
    <source>
        <dbReference type="ARBA" id="ARBA00023163"/>
    </source>
</evidence>
<keyword evidence="8" id="KW-1185">Reference proteome</keyword>
<dbReference type="GO" id="GO:0003700">
    <property type="term" value="F:DNA-binding transcription factor activity"/>
    <property type="evidence" value="ECO:0007669"/>
    <property type="project" value="TreeGrafter"/>
</dbReference>
<dbReference type="SMART" id="SM00354">
    <property type="entry name" value="HTH_LACI"/>
    <property type="match status" value="1"/>
</dbReference>
<evidence type="ECO:0000313" key="5">
    <source>
        <dbReference type="EMBL" id="AOQ22913.1"/>
    </source>
</evidence>
<gene>
    <name evidence="5" type="primary">degA_1</name>
    <name evidence="6" type="synonym">degA_2</name>
    <name evidence="5" type="ORF">Maut_00438</name>
    <name evidence="6" type="ORF">MTAT_24500</name>
</gene>
<dbReference type="PANTHER" id="PTHR30146:SF109">
    <property type="entry name" value="HTH-TYPE TRANSCRIPTIONAL REGULATOR GALS"/>
    <property type="match status" value="1"/>
</dbReference>
<dbReference type="CDD" id="cd01392">
    <property type="entry name" value="HTH_LacI"/>
    <property type="match status" value="1"/>
</dbReference>